<evidence type="ECO:0000256" key="4">
    <source>
        <dbReference type="ARBA" id="ARBA00022741"/>
    </source>
</evidence>
<evidence type="ECO:0000313" key="7">
    <source>
        <dbReference type="Proteomes" id="UP001152795"/>
    </source>
</evidence>
<dbReference type="GO" id="GO:0005737">
    <property type="term" value="C:cytoplasm"/>
    <property type="evidence" value="ECO:0007669"/>
    <property type="project" value="UniProtKB-SubCell"/>
</dbReference>
<accession>A0A7D9K9B5</accession>
<feature type="non-terminal residue" evidence="6">
    <location>
        <position position="1"/>
    </location>
</feature>
<evidence type="ECO:0000313" key="6">
    <source>
        <dbReference type="EMBL" id="CAB4042265.1"/>
    </source>
</evidence>
<keyword evidence="2" id="KW-0963">Cytoplasm</keyword>
<organism evidence="6 7">
    <name type="scientific">Paramuricea clavata</name>
    <name type="common">Red gorgonian</name>
    <name type="synonym">Violescent sea-whip</name>
    <dbReference type="NCBI Taxonomy" id="317549"/>
    <lineage>
        <taxon>Eukaryota</taxon>
        <taxon>Metazoa</taxon>
        <taxon>Cnidaria</taxon>
        <taxon>Anthozoa</taxon>
        <taxon>Octocorallia</taxon>
        <taxon>Malacalcyonacea</taxon>
        <taxon>Plexauridae</taxon>
        <taxon>Paramuricea</taxon>
    </lineage>
</organism>
<name>A0A7D9K9B5_PARCT</name>
<proteinExistence type="predicted"/>
<dbReference type="PANTHER" id="PTHR45870">
    <property type="entry name" value="TUBULIN MONOGLYCYLASE TTLL3"/>
    <property type="match status" value="1"/>
</dbReference>
<dbReference type="PANTHER" id="PTHR45870:SF2">
    <property type="entry name" value="TUBULIN MONOGLYCYLASE TTLL3"/>
    <property type="match status" value="1"/>
</dbReference>
<keyword evidence="5" id="KW-0067">ATP-binding</keyword>
<dbReference type="Pfam" id="PF03133">
    <property type="entry name" value="TTL"/>
    <property type="match status" value="1"/>
</dbReference>
<evidence type="ECO:0000256" key="3">
    <source>
        <dbReference type="ARBA" id="ARBA00022598"/>
    </source>
</evidence>
<sequence length="275" mass="31527">MNTETKEKSIVNSCFTCKGEEIDKNKRTRLFGKSKTHDFVGILRETAKIDLDIYSDKCGPTSFLCRNCVNKLKRLDEANKSVSELNKYFRNSFNGRELTQNNEPKRRLHDTSFEVTEITRKSLKFDEQDDPLLDSDSASGIEQKDVTLIVTQPFIPTATVQPGQASQALTSNIDLCPIFMSTPKKAPVNKKTDESRVTISVKCIHLANNSIQKHYQNGVRDERLPENNMWSSDDFRDYLRQRGQGKLWEEVIYPGMRQAIVYTLECCQLSLEARK</sequence>
<dbReference type="GO" id="GO:0070736">
    <property type="term" value="F:protein-glycine ligase activity, initiating"/>
    <property type="evidence" value="ECO:0007669"/>
    <property type="project" value="TreeGrafter"/>
</dbReference>
<protein>
    <submittedName>
        <fullName evidence="6">Tubulin monoglycylase TTLL3-like</fullName>
    </submittedName>
</protein>
<evidence type="ECO:0000256" key="5">
    <source>
        <dbReference type="ARBA" id="ARBA00022840"/>
    </source>
</evidence>
<evidence type="ECO:0000256" key="1">
    <source>
        <dbReference type="ARBA" id="ARBA00004496"/>
    </source>
</evidence>
<dbReference type="GO" id="GO:0005524">
    <property type="term" value="F:ATP binding"/>
    <property type="evidence" value="ECO:0007669"/>
    <property type="project" value="UniProtKB-KW"/>
</dbReference>
<dbReference type="Proteomes" id="UP001152795">
    <property type="component" value="Unassembled WGS sequence"/>
</dbReference>
<reference evidence="6" key="1">
    <citation type="submission" date="2020-04" db="EMBL/GenBank/DDBJ databases">
        <authorList>
            <person name="Alioto T."/>
            <person name="Alioto T."/>
            <person name="Gomez Garrido J."/>
        </authorList>
    </citation>
    <scope>NUCLEOTIDE SEQUENCE</scope>
    <source>
        <strain evidence="6">A484AB</strain>
    </source>
</reference>
<keyword evidence="3" id="KW-0436">Ligase</keyword>
<dbReference type="GO" id="GO:0015630">
    <property type="term" value="C:microtubule cytoskeleton"/>
    <property type="evidence" value="ECO:0007669"/>
    <property type="project" value="TreeGrafter"/>
</dbReference>
<dbReference type="AlphaFoldDB" id="A0A7D9K9B5"/>
<dbReference type="EMBL" id="CACRXK020029798">
    <property type="protein sequence ID" value="CAB4042265.1"/>
    <property type="molecule type" value="Genomic_DNA"/>
</dbReference>
<dbReference type="OrthoDB" id="202825at2759"/>
<comment type="caution">
    <text evidence="6">The sequence shown here is derived from an EMBL/GenBank/DDBJ whole genome shotgun (WGS) entry which is preliminary data.</text>
</comment>
<evidence type="ECO:0000256" key="2">
    <source>
        <dbReference type="ARBA" id="ARBA00022490"/>
    </source>
</evidence>
<dbReference type="InterPro" id="IPR004344">
    <property type="entry name" value="TTL/TTLL_fam"/>
</dbReference>
<dbReference type="Gene3D" id="3.30.470.20">
    <property type="entry name" value="ATP-grasp fold, B domain"/>
    <property type="match status" value="1"/>
</dbReference>
<dbReference type="InterPro" id="IPR051437">
    <property type="entry name" value="TTLL_monoglycylase"/>
</dbReference>
<keyword evidence="7" id="KW-1185">Reference proteome</keyword>
<keyword evidence="4" id="KW-0547">Nucleotide-binding</keyword>
<comment type="subcellular location">
    <subcellularLocation>
        <location evidence="1">Cytoplasm</location>
    </subcellularLocation>
</comment>
<gene>
    <name evidence="6" type="ORF">PACLA_8A061503</name>
</gene>